<protein>
    <recommendedName>
        <fullName evidence="2">USP domain-containing protein</fullName>
    </recommendedName>
</protein>
<feature type="compositionally biased region" description="Polar residues" evidence="1">
    <location>
        <begin position="1636"/>
        <end position="1645"/>
    </location>
</feature>
<feature type="region of interest" description="Disordered" evidence="1">
    <location>
        <begin position="187"/>
        <end position="216"/>
    </location>
</feature>
<dbReference type="PANTHER" id="PTHR24006">
    <property type="entry name" value="UBIQUITIN CARBOXYL-TERMINAL HYDROLASE"/>
    <property type="match status" value="1"/>
</dbReference>
<keyword evidence="4" id="KW-1185">Reference proteome</keyword>
<evidence type="ECO:0000259" key="2">
    <source>
        <dbReference type="PROSITE" id="PS50235"/>
    </source>
</evidence>
<feature type="region of interest" description="Disordered" evidence="1">
    <location>
        <begin position="1982"/>
        <end position="2009"/>
    </location>
</feature>
<dbReference type="InterPro" id="IPR050164">
    <property type="entry name" value="Peptidase_C19"/>
</dbReference>
<feature type="compositionally biased region" description="Polar residues" evidence="1">
    <location>
        <begin position="1756"/>
        <end position="1770"/>
    </location>
</feature>
<dbReference type="EMBL" id="CYKH01001400">
    <property type="protein sequence ID" value="CUG86852.1"/>
    <property type="molecule type" value="Genomic_DNA"/>
</dbReference>
<feature type="region of interest" description="Disordered" evidence="1">
    <location>
        <begin position="1636"/>
        <end position="1661"/>
    </location>
</feature>
<dbReference type="GO" id="GO:0016579">
    <property type="term" value="P:protein deubiquitination"/>
    <property type="evidence" value="ECO:0007669"/>
    <property type="project" value="InterPro"/>
</dbReference>
<dbReference type="SUPFAM" id="SSF54001">
    <property type="entry name" value="Cysteine proteinases"/>
    <property type="match status" value="1"/>
</dbReference>
<feature type="compositionally biased region" description="Polar residues" evidence="1">
    <location>
        <begin position="43"/>
        <end position="55"/>
    </location>
</feature>
<feature type="region of interest" description="Disordered" evidence="1">
    <location>
        <begin position="667"/>
        <end position="690"/>
    </location>
</feature>
<organism evidence="3 4">
    <name type="scientific">Bodo saltans</name>
    <name type="common">Flagellated protozoan</name>
    <dbReference type="NCBI Taxonomy" id="75058"/>
    <lineage>
        <taxon>Eukaryota</taxon>
        <taxon>Discoba</taxon>
        <taxon>Euglenozoa</taxon>
        <taxon>Kinetoplastea</taxon>
        <taxon>Metakinetoplastina</taxon>
        <taxon>Eubodonida</taxon>
        <taxon>Bodonidae</taxon>
        <taxon>Bodo</taxon>
    </lineage>
</organism>
<dbReference type="GO" id="GO:0004843">
    <property type="term" value="F:cysteine-type deubiquitinase activity"/>
    <property type="evidence" value="ECO:0007669"/>
    <property type="project" value="InterPro"/>
</dbReference>
<feature type="region of interest" description="Disordered" evidence="1">
    <location>
        <begin position="2088"/>
        <end position="2127"/>
    </location>
</feature>
<evidence type="ECO:0000256" key="1">
    <source>
        <dbReference type="SAM" id="MobiDB-lite"/>
    </source>
</evidence>
<dbReference type="GO" id="GO:0005634">
    <property type="term" value="C:nucleus"/>
    <property type="evidence" value="ECO:0007669"/>
    <property type="project" value="TreeGrafter"/>
</dbReference>
<dbReference type="Proteomes" id="UP000051952">
    <property type="component" value="Unassembled WGS sequence"/>
</dbReference>
<gene>
    <name evidence="3" type="ORF">BSAL_07035</name>
</gene>
<sequence>MDGSAVSHRSQTRRPMGEASSSTTRQDVHADADVFAAAATAQRGGNNNITGPTSSSRHDAPLRIDVGLQGPKPSSALRDLSTTRPSRSQQQQQPATSSTSIHEMYRQHVEGFFDLRVSKSHDPNIRGQPVELRWRVPVDAILRLRARDASVVKPQLTEPSNAVTSQSITLNGLPLFIRLTRILRDDVPHGGSINGPSPTTTSSQSNESSAASSPTRRFEHHVVSCHLISAVPAGGTPLTSSALLSRSGTSAFAHLDPSGGDDGGNGSADDDAHNQVQQMERQSWERKVSFLTEITLVPRQQRAIHPAIGASSSVSASSSLNEPTSRVRRVVEGVLSTHNRSIGFSNLIPLRELLMYHVALAPSTVSASLRNPTASSAAVAASEETDDTRLCFIEFTFKIFLSHAWQECIARHNKAAAMSKHLYNLVGLKNHGSTCYINVLIQSLFHIAFFRREVMALTSAGRRKSEAALQLQRIFYELEHSRSPVDTMGLLKAIKVNPSIQNDTHEFLSEFFLHRVFKNITDMFSFKVKYLTTCQDVDFTSTSEETLFELSLCVGAKYPTLESAVQKEFAKEPISDLYDTGVHEFGKQKASRQMCMVTYPPILFVHSKRFDHFAKKVHAAQTFPLSFEVAPGRDYHLHSVIVHHGTGVNSGHFTAFVRVSDAARLASQQQRASPSASSAQSEGAPRDTSVPSAFFHFDDEAVYAVPTTQVLEEMVGIHWSNPSSSAYILVYIESDAFVEATVNFDPTPPDVRANVEKMTVATSAGNSPMMRSINRSPPPMSASSNSPRPSVVTASTTDVPQNQLPRAPTPPPPIALSGAAAAAVPPHHTIIAAPSADLSPSTNSSTSNRRRTAGGGPHDASDMPRLLSACRELRECDPTPAPPLSRNDIRKIRVTMWSLTGLREVMAMLGIAHDIVDMRYVPKYLRQETQLHSSKQQSDSGHEEQHGVQWGTDGAVCSLLLPFDTTIAELRLLVDNAMEGHGVFPVRQQYNNSGDSIGGPRGSSSTTAEASVSSAELFAFYQRRNGTWRPAYPVFDTCVQEQDEEVAEDGAFETPRRENDSVFSTTNQTNISGSFTVRRRVNIHNHQLEQIAKPRRAPPSASLPAGATLIPVTLADLSNEVLALHALSSDLGVVSELHLFAGSATPIQALSTSDAGVMSPMTASHASATPLYGGSVHARGGPRYESPLMRGGPNGSSGGNIGAIMSSNASVVGVVERITTTNDEDDQVNASLTSFGDSAAVEPSMAHAITPQEAEEGSVLLVSNPIAMVGGIAVELNHHHHHPSAAAAAASQLPNLSNDSPLILQASPASFLYSLSGTTDSGNSAMLIVKSSVGATSATLKLMGAFYVPLDWNLLRLVVTLLQCGYLDWAPLSAMGIASYRVQHLMSVSQRSSSWTHDDRELLTALQDQIQLFEEVRPERLDELQDWLTTSIESLSLDHGDILIVHQQHARSSAPRRRKGQRAPTHPSLDESLYSDEEGSRHDNDEERDAAASFLGSSSLLIAQALVASCRRLVLGCTVLSPLWGTLAAGSTVFCPVDLQYMDGIALEALFLAKLREVALFMGAHESDMAALQQPAASSPHIMMGAAGDSNSSPVSSSRLPNIPSPQHNTVLRNGAKSTQYCWSWWCVDTSVPPKVQSNPTTSGVNGAGASPPSTESRVSLSHRARVLKQARESQLLEVNHSLSQTASTAALQVGSSGAPISLLATLFPTACTTLLQWGEWILPGSSSSSASPSGIAPATKALTAASTDPRDDPTQQDFVTPTRRPSSSVRPAGLVDGDAVFSPPALFDVSASMASRNFRMPWNQQEDRGNSAPQPHDASGTQQLAALHPAIGLLLSSTQRLFVDLRLVHNAAPSTITTTAVGAAAATTQKKTPLHGPLVSMSSTVDIVILWFGWCKASPTHRFRLRAVDLSSSAFTVFSLAAQFLGFLDGVIGSCSVQDDAQVVNPQCLHDYPLFHQLVLGVIGSSGSGATSVMGSSVTASSSPTLSDAPSSGANLNSLRSTQTPASHQPHVGAYRKLFPLISLLSLHDAHGCTAPPLRSDILVADLLRMLGVHTVAGRQGGGGGNSPQQPVVELALLLLPNAPMDMEESFRHPSDDKQRIDPTTNSSLHTTSTKKSVDPTRKRKGLLRSVDVRRSACMLSVCVVRRSTMQAIAFPGLIPASDTIDELRLWLDQLYPPRQVRGVRDAEILLEVHVPPQMQGIHPSVHDFHDAAQCDYWLPRDVNEYCQRLYGAAAKRSSSSALSTTPNSSNTTLSGVDAAGANAAAAAAVPSVVNHRKYSVSFMSLEEEDPEEYRALVQRSVTFHHHLMRKSVNGLNPMEHFEVKKVLLLFPARLLVIVP</sequence>
<accession>A0A0S4J8K3</accession>
<feature type="compositionally biased region" description="Basic and acidic residues" evidence="1">
    <location>
        <begin position="2090"/>
        <end position="2102"/>
    </location>
</feature>
<dbReference type="PROSITE" id="PS50235">
    <property type="entry name" value="USP_3"/>
    <property type="match status" value="1"/>
</dbReference>
<dbReference type="InterPro" id="IPR001394">
    <property type="entry name" value="Peptidase_C19_UCH"/>
</dbReference>
<evidence type="ECO:0000313" key="4">
    <source>
        <dbReference type="Proteomes" id="UP000051952"/>
    </source>
</evidence>
<feature type="compositionally biased region" description="Polar residues" evidence="1">
    <location>
        <begin position="1994"/>
        <end position="2008"/>
    </location>
</feature>
<dbReference type="InterPro" id="IPR028889">
    <property type="entry name" value="USP"/>
</dbReference>
<dbReference type="InterPro" id="IPR038765">
    <property type="entry name" value="Papain-like_cys_pep_sf"/>
</dbReference>
<dbReference type="PROSITE" id="PS00972">
    <property type="entry name" value="USP_1"/>
    <property type="match status" value="1"/>
</dbReference>
<feature type="region of interest" description="Disordered" evidence="1">
    <location>
        <begin position="1743"/>
        <end position="1776"/>
    </location>
</feature>
<dbReference type="OrthoDB" id="289038at2759"/>
<feature type="compositionally biased region" description="Low complexity" evidence="1">
    <location>
        <begin position="781"/>
        <end position="790"/>
    </location>
</feature>
<dbReference type="InterPro" id="IPR018200">
    <property type="entry name" value="USP_CS"/>
</dbReference>
<dbReference type="VEuPathDB" id="TriTrypDB:BSAL_07035"/>
<feature type="compositionally biased region" description="Low complexity" evidence="1">
    <location>
        <begin position="82"/>
        <end position="100"/>
    </location>
</feature>
<name>A0A0S4J8K3_BODSA</name>
<dbReference type="Gene3D" id="3.90.70.10">
    <property type="entry name" value="Cysteine proteinases"/>
    <property type="match status" value="1"/>
</dbReference>
<feature type="compositionally biased region" description="Low complexity" evidence="1">
    <location>
        <begin position="667"/>
        <end position="681"/>
    </location>
</feature>
<reference evidence="4" key="1">
    <citation type="submission" date="2015-09" db="EMBL/GenBank/DDBJ databases">
        <authorList>
            <consortium name="Pathogen Informatics"/>
        </authorList>
    </citation>
    <scope>NUCLEOTIDE SEQUENCE [LARGE SCALE GENOMIC DNA]</scope>
    <source>
        <strain evidence="4">Lake Konstanz</strain>
    </source>
</reference>
<feature type="region of interest" description="Disordered" evidence="1">
    <location>
        <begin position="252"/>
        <end position="277"/>
    </location>
</feature>
<feature type="compositionally biased region" description="Low complexity" evidence="1">
    <location>
        <begin position="1982"/>
        <end position="1993"/>
    </location>
</feature>
<dbReference type="PROSITE" id="PS00973">
    <property type="entry name" value="USP_2"/>
    <property type="match status" value="1"/>
</dbReference>
<feature type="region of interest" description="Disordered" evidence="1">
    <location>
        <begin position="1"/>
        <end position="101"/>
    </location>
</feature>
<feature type="domain" description="USP" evidence="2">
    <location>
        <begin position="426"/>
        <end position="734"/>
    </location>
</feature>
<feature type="compositionally biased region" description="Low complexity" evidence="1">
    <location>
        <begin position="815"/>
        <end position="834"/>
    </location>
</feature>
<feature type="compositionally biased region" description="Low complexity" evidence="1">
    <location>
        <begin position="196"/>
        <end position="215"/>
    </location>
</feature>
<feature type="region of interest" description="Disordered" evidence="1">
    <location>
        <begin position="764"/>
        <end position="862"/>
    </location>
</feature>
<feature type="region of interest" description="Disordered" evidence="1">
    <location>
        <begin position="1587"/>
        <end position="1608"/>
    </location>
</feature>
<proteinExistence type="predicted"/>
<evidence type="ECO:0000313" key="3">
    <source>
        <dbReference type="EMBL" id="CUG86852.1"/>
    </source>
</evidence>
<dbReference type="Pfam" id="PF00443">
    <property type="entry name" value="UCH"/>
    <property type="match status" value="1"/>
</dbReference>
<dbReference type="GO" id="GO:0005829">
    <property type="term" value="C:cytosol"/>
    <property type="evidence" value="ECO:0007669"/>
    <property type="project" value="TreeGrafter"/>
</dbReference>
<feature type="compositionally biased region" description="Polar residues" evidence="1">
    <location>
        <begin position="2103"/>
        <end position="2116"/>
    </location>
</feature>
<feature type="region of interest" description="Disordered" evidence="1">
    <location>
        <begin position="1449"/>
        <end position="1489"/>
    </location>
</feature>